<gene>
    <name evidence="12" type="ORF">RJ640_022416</name>
</gene>
<dbReference type="Gene3D" id="2.60.120.330">
    <property type="entry name" value="B-lactam Antibiotic, Isopenicillin N Synthase, Chain"/>
    <property type="match status" value="1"/>
</dbReference>
<name>A0AA88RA14_9ASTE</name>
<dbReference type="EC" id="1.14.11.61" evidence="4"/>
<dbReference type="GO" id="GO:0002238">
    <property type="term" value="P:response to molecule of fungal origin"/>
    <property type="evidence" value="ECO:0007669"/>
    <property type="project" value="UniProtKB-ARBA"/>
</dbReference>
<dbReference type="Pfam" id="PF03171">
    <property type="entry name" value="2OG-FeII_Oxy"/>
    <property type="match status" value="1"/>
</dbReference>
<dbReference type="PANTHER" id="PTHR10209:SF243">
    <property type="entry name" value="FERULOYL COA ORTHO-HYDROXYLASE 1-RELATED"/>
    <property type="match status" value="1"/>
</dbReference>
<dbReference type="InterPro" id="IPR044861">
    <property type="entry name" value="IPNS-like_FE2OG_OXY"/>
</dbReference>
<dbReference type="InterPro" id="IPR027443">
    <property type="entry name" value="IPNS-like_sf"/>
</dbReference>
<evidence type="ECO:0000256" key="7">
    <source>
        <dbReference type="ARBA" id="ARBA00023002"/>
    </source>
</evidence>
<dbReference type="GO" id="GO:0046872">
    <property type="term" value="F:metal ion binding"/>
    <property type="evidence" value="ECO:0007669"/>
    <property type="project" value="UniProtKB-KW"/>
</dbReference>
<feature type="domain" description="Isopenicillin N synthase-like Fe(2+) 2OG dioxygenase" evidence="10">
    <location>
        <begin position="153"/>
        <end position="241"/>
    </location>
</feature>
<evidence type="ECO:0000256" key="2">
    <source>
        <dbReference type="ARBA" id="ARBA00004918"/>
    </source>
</evidence>
<feature type="domain" description="Non-haem dioxygenase N-terminal" evidence="11">
    <location>
        <begin position="6"/>
        <end position="94"/>
    </location>
</feature>
<evidence type="ECO:0000259" key="11">
    <source>
        <dbReference type="Pfam" id="PF14226"/>
    </source>
</evidence>
<keyword evidence="5" id="KW-0479">Metal-binding</keyword>
<evidence type="ECO:0000313" key="12">
    <source>
        <dbReference type="EMBL" id="KAK2972565.1"/>
    </source>
</evidence>
<evidence type="ECO:0000256" key="5">
    <source>
        <dbReference type="ARBA" id="ARBA00022723"/>
    </source>
</evidence>
<dbReference type="Pfam" id="PF14226">
    <property type="entry name" value="DIOX_N"/>
    <property type="match status" value="1"/>
</dbReference>
<evidence type="ECO:0000256" key="4">
    <source>
        <dbReference type="ARBA" id="ARBA00012885"/>
    </source>
</evidence>
<dbReference type="GO" id="GO:0016706">
    <property type="term" value="F:2-oxoglutarate-dependent dioxygenase activity"/>
    <property type="evidence" value="ECO:0007669"/>
    <property type="project" value="UniProtKB-ARBA"/>
</dbReference>
<comment type="similarity">
    <text evidence="3">Belongs to the iron/ascorbate-dependent oxidoreductase family.</text>
</comment>
<organism evidence="12 13">
    <name type="scientific">Escallonia rubra</name>
    <dbReference type="NCBI Taxonomy" id="112253"/>
    <lineage>
        <taxon>Eukaryota</taxon>
        <taxon>Viridiplantae</taxon>
        <taxon>Streptophyta</taxon>
        <taxon>Embryophyta</taxon>
        <taxon>Tracheophyta</taxon>
        <taxon>Spermatophyta</taxon>
        <taxon>Magnoliopsida</taxon>
        <taxon>eudicotyledons</taxon>
        <taxon>Gunneridae</taxon>
        <taxon>Pentapetalae</taxon>
        <taxon>asterids</taxon>
        <taxon>campanulids</taxon>
        <taxon>Escalloniales</taxon>
        <taxon>Escalloniaceae</taxon>
        <taxon>Escallonia</taxon>
    </lineage>
</organism>
<dbReference type="AlphaFoldDB" id="A0AA88RA14"/>
<comment type="catalytic activity">
    <reaction evidence="9">
        <text>(E)-feruloyl-CoA + 2-oxoglutarate + O2 = (E)-6-hydroxyferuloyl-CoA + succinate + CO2</text>
        <dbReference type="Rhea" id="RHEA:57856"/>
        <dbReference type="ChEBI" id="CHEBI:15379"/>
        <dbReference type="ChEBI" id="CHEBI:16526"/>
        <dbReference type="ChEBI" id="CHEBI:16810"/>
        <dbReference type="ChEBI" id="CHEBI:30031"/>
        <dbReference type="ChEBI" id="CHEBI:87305"/>
        <dbReference type="ChEBI" id="CHEBI:142390"/>
        <dbReference type="EC" id="1.14.11.61"/>
    </reaction>
</comment>
<evidence type="ECO:0000256" key="6">
    <source>
        <dbReference type="ARBA" id="ARBA00022964"/>
    </source>
</evidence>
<dbReference type="GO" id="GO:0009805">
    <property type="term" value="P:coumarin biosynthetic process"/>
    <property type="evidence" value="ECO:0007669"/>
    <property type="project" value="UniProtKB-ARBA"/>
</dbReference>
<sequence length="290" mass="32893">SEECTPVIDMSHWHDQKVADSVCDAAETWGFFQIVNHGVPLGVFEDVKEATHRREVEVFKKENSPSSNVRFGTSFTPEAEKALEWKNYLSLFYVTDDEASIFWPPVCKNQTQEFIRSSELVIKKLLQVLMRRLNINEIDEEKESMLMGSKRINLNYYPICPNPELTIGVGRHSDTISGGSIYVRKMDTDSWVHVPPISGSLLINVRDALQIMSNGRHKSIEHRMVASGSNSRISVPIFVNPRPADVTGPLAEVLESGEEPMYKQVLYSDYVKHFFSKGHDGKDTVEFAKI</sequence>
<keyword evidence="13" id="KW-1185">Reference proteome</keyword>
<feature type="non-terminal residue" evidence="12">
    <location>
        <position position="1"/>
    </location>
</feature>
<dbReference type="PANTHER" id="PTHR10209">
    <property type="entry name" value="OXIDOREDUCTASE, 2OG-FE II OXYGENASE FAMILY PROTEIN"/>
    <property type="match status" value="1"/>
</dbReference>
<comment type="cofactor">
    <cofactor evidence="1">
        <name>L-ascorbate</name>
        <dbReference type="ChEBI" id="CHEBI:38290"/>
    </cofactor>
</comment>
<comment type="pathway">
    <text evidence="2">Phenylpropanoid metabolism.</text>
</comment>
<evidence type="ECO:0000256" key="1">
    <source>
        <dbReference type="ARBA" id="ARBA00001961"/>
    </source>
</evidence>
<protein>
    <recommendedName>
        <fullName evidence="4">feruloyl-CoA 6-hydroxylase</fullName>
        <ecNumber evidence="4">1.14.11.61</ecNumber>
    </recommendedName>
</protein>
<reference evidence="12" key="1">
    <citation type="submission" date="2022-12" db="EMBL/GenBank/DDBJ databases">
        <title>Draft genome assemblies for two species of Escallonia (Escalloniales).</title>
        <authorList>
            <person name="Chanderbali A."/>
            <person name="Dervinis C."/>
            <person name="Anghel I."/>
            <person name="Soltis D."/>
            <person name="Soltis P."/>
            <person name="Zapata F."/>
        </authorList>
    </citation>
    <scope>NUCLEOTIDE SEQUENCE</scope>
    <source>
        <strain evidence="12">UCBG92.1500</strain>
        <tissue evidence="12">Leaf</tissue>
    </source>
</reference>
<keyword evidence="7" id="KW-0560">Oxidoreductase</keyword>
<dbReference type="SUPFAM" id="SSF51197">
    <property type="entry name" value="Clavaminate synthase-like"/>
    <property type="match status" value="1"/>
</dbReference>
<dbReference type="EMBL" id="JAVXUO010002514">
    <property type="protein sequence ID" value="KAK2972565.1"/>
    <property type="molecule type" value="Genomic_DNA"/>
</dbReference>
<accession>A0AA88RA14</accession>
<evidence type="ECO:0000313" key="13">
    <source>
        <dbReference type="Proteomes" id="UP001187471"/>
    </source>
</evidence>
<dbReference type="Proteomes" id="UP001187471">
    <property type="component" value="Unassembled WGS sequence"/>
</dbReference>
<comment type="caution">
    <text evidence="12">The sequence shown here is derived from an EMBL/GenBank/DDBJ whole genome shotgun (WGS) entry which is preliminary data.</text>
</comment>
<evidence type="ECO:0000256" key="8">
    <source>
        <dbReference type="ARBA" id="ARBA00023004"/>
    </source>
</evidence>
<proteinExistence type="inferred from homology"/>
<dbReference type="InterPro" id="IPR026992">
    <property type="entry name" value="DIOX_N"/>
</dbReference>
<evidence type="ECO:0000256" key="3">
    <source>
        <dbReference type="ARBA" id="ARBA00008056"/>
    </source>
</evidence>
<evidence type="ECO:0000259" key="10">
    <source>
        <dbReference type="Pfam" id="PF03171"/>
    </source>
</evidence>
<evidence type="ECO:0000256" key="9">
    <source>
        <dbReference type="ARBA" id="ARBA00048503"/>
    </source>
</evidence>
<keyword evidence="8" id="KW-0408">Iron</keyword>
<dbReference type="FunFam" id="2.60.120.330:FF:000023">
    <property type="entry name" value="Feruloyl CoA ortho-hydroxylase 1"/>
    <property type="match status" value="1"/>
</dbReference>
<keyword evidence="6" id="KW-0223">Dioxygenase</keyword>